<comment type="caution">
    <text evidence="1">The sequence shown here is derived from an EMBL/GenBank/DDBJ whole genome shotgun (WGS) entry which is preliminary data.</text>
</comment>
<dbReference type="Proteomes" id="UP000823902">
    <property type="component" value="Unassembled WGS sequence"/>
</dbReference>
<evidence type="ECO:0000313" key="1">
    <source>
        <dbReference type="EMBL" id="HJC75080.1"/>
    </source>
</evidence>
<reference evidence="1" key="2">
    <citation type="submission" date="2021-04" db="EMBL/GenBank/DDBJ databases">
        <authorList>
            <person name="Gilroy R."/>
        </authorList>
    </citation>
    <scope>NUCLEOTIDE SEQUENCE</scope>
    <source>
        <strain evidence="1">CHK196-7946</strain>
    </source>
</reference>
<gene>
    <name evidence="1" type="ORF">H9697_09085</name>
</gene>
<dbReference type="AlphaFoldDB" id="A0A9D2QBU3"/>
<name>A0A9D2QBU3_9FIRM</name>
<accession>A0A9D2QBU3</accession>
<organism evidence="1 2">
    <name type="scientific">Candidatus Mediterraneibacter faecavium</name>
    <dbReference type="NCBI Taxonomy" id="2838668"/>
    <lineage>
        <taxon>Bacteria</taxon>
        <taxon>Bacillati</taxon>
        <taxon>Bacillota</taxon>
        <taxon>Clostridia</taxon>
        <taxon>Lachnospirales</taxon>
        <taxon>Lachnospiraceae</taxon>
        <taxon>Mediterraneibacter</taxon>
    </lineage>
</organism>
<protein>
    <submittedName>
        <fullName evidence="1">Uncharacterized protein</fullName>
    </submittedName>
</protein>
<dbReference type="EMBL" id="DWVY01000047">
    <property type="protein sequence ID" value="HJC75080.1"/>
    <property type="molecule type" value="Genomic_DNA"/>
</dbReference>
<reference evidence="1" key="1">
    <citation type="journal article" date="2021" name="PeerJ">
        <title>Extensive microbial diversity within the chicken gut microbiome revealed by metagenomics and culture.</title>
        <authorList>
            <person name="Gilroy R."/>
            <person name="Ravi A."/>
            <person name="Getino M."/>
            <person name="Pursley I."/>
            <person name="Horton D.L."/>
            <person name="Alikhan N.F."/>
            <person name="Baker D."/>
            <person name="Gharbi K."/>
            <person name="Hall N."/>
            <person name="Watson M."/>
            <person name="Adriaenssens E.M."/>
            <person name="Foster-Nyarko E."/>
            <person name="Jarju S."/>
            <person name="Secka A."/>
            <person name="Antonio M."/>
            <person name="Oren A."/>
            <person name="Chaudhuri R.R."/>
            <person name="La Ragione R."/>
            <person name="Hildebrand F."/>
            <person name="Pallen M.J."/>
        </authorList>
    </citation>
    <scope>NUCLEOTIDE SEQUENCE</scope>
    <source>
        <strain evidence="1">CHK196-7946</strain>
    </source>
</reference>
<sequence>MISDGIAKFLLVSLLLFICTGCSKKEITPDEAARVIEEFNSKDYSYTVEYYNLGLDGSKDVLDERKGMKTEEPYIQYEITTLEPPQGEYEKYWIENDGTLNFYVTIVLSGDQKTDWITSSGKANKEARGPNWYDRDGLEYKFDRIEEQCFVVSAEYEVETPVNSYPPGLSDDPNATINMTLPVKVEYYIDKETEKVDSIHILQLGTGRVMEISKLVADGMKFEDAEESVDHSGKYGYPEMDYQITYEKDIEISIPDDLPVQ</sequence>
<proteinExistence type="predicted"/>
<evidence type="ECO:0000313" key="2">
    <source>
        <dbReference type="Proteomes" id="UP000823902"/>
    </source>
</evidence>